<accession>N2AZZ1</accession>
<keyword evidence="2" id="KW-1185">Reference proteome</keyword>
<reference evidence="1 2" key="1">
    <citation type="journal article" date="2014" name="Genome Announc.">
        <title>Draft genome sequences of the altered schaedler flora, a defined bacterial community from gnotobiotic mice.</title>
        <authorList>
            <person name="Wannemuehler M.J."/>
            <person name="Overstreet A.M."/>
            <person name="Ward D.V."/>
            <person name="Phillips G.J."/>
        </authorList>
    </citation>
    <scope>NUCLEOTIDE SEQUENCE [LARGE SCALE GENOMIC DNA]</scope>
    <source>
        <strain evidence="1 2">ASF492</strain>
    </source>
</reference>
<comment type="caution">
    <text evidence="1">The sequence shown here is derived from an EMBL/GenBank/DDBJ whole genome shotgun (WGS) entry which is preliminary data.</text>
</comment>
<name>N2AZZ1_9FIRM</name>
<dbReference type="STRING" id="1235802.C823_01280"/>
<gene>
    <name evidence="1" type="ORF">C823_01280</name>
</gene>
<proteinExistence type="predicted"/>
<dbReference type="PATRIC" id="fig|1235802.3.peg.1368"/>
<evidence type="ECO:0000313" key="2">
    <source>
        <dbReference type="Proteomes" id="UP000012589"/>
    </source>
</evidence>
<dbReference type="EMBL" id="AQFT01000039">
    <property type="protein sequence ID" value="EMZ33741.1"/>
    <property type="molecule type" value="Genomic_DNA"/>
</dbReference>
<sequence>MTWQAFEMDAKREGRAEGRAEGIIKSGRRHGFSDDIIIEDIMAELRCDLAYARKVMENYDRCETDEFHVSLNV</sequence>
<protein>
    <submittedName>
        <fullName evidence="1">Uncharacterized protein</fullName>
    </submittedName>
</protein>
<dbReference type="HOGENOM" id="CLU_2699190_0_0_9"/>
<dbReference type="AlphaFoldDB" id="N2AZZ1"/>
<organism evidence="1 2">
    <name type="scientific">Eubacterium plexicaudatum ASF492</name>
    <dbReference type="NCBI Taxonomy" id="1235802"/>
    <lineage>
        <taxon>Bacteria</taxon>
        <taxon>Bacillati</taxon>
        <taxon>Bacillota</taxon>
        <taxon>Clostridia</taxon>
        <taxon>Eubacteriales</taxon>
        <taxon>Eubacteriaceae</taxon>
        <taxon>Eubacterium</taxon>
    </lineage>
</organism>
<dbReference type="Proteomes" id="UP000012589">
    <property type="component" value="Unassembled WGS sequence"/>
</dbReference>
<evidence type="ECO:0000313" key="1">
    <source>
        <dbReference type="EMBL" id="EMZ33741.1"/>
    </source>
</evidence>